<organism evidence="12 13">
    <name type="scientific">Pseudomicrostroma glucosiphilum</name>
    <dbReference type="NCBI Taxonomy" id="1684307"/>
    <lineage>
        <taxon>Eukaryota</taxon>
        <taxon>Fungi</taxon>
        <taxon>Dikarya</taxon>
        <taxon>Basidiomycota</taxon>
        <taxon>Ustilaginomycotina</taxon>
        <taxon>Exobasidiomycetes</taxon>
        <taxon>Microstromatales</taxon>
        <taxon>Microstromatales incertae sedis</taxon>
        <taxon>Pseudomicrostroma</taxon>
    </lineage>
</organism>
<dbReference type="SMART" id="SM00451">
    <property type="entry name" value="ZnF_U1"/>
    <property type="match status" value="1"/>
</dbReference>
<dbReference type="PROSITE" id="PS50171">
    <property type="entry name" value="ZF_MATRIN"/>
    <property type="match status" value="1"/>
</dbReference>
<evidence type="ECO:0000256" key="5">
    <source>
        <dbReference type="ARBA" id="ARBA00022771"/>
    </source>
</evidence>
<proteinExistence type="inferred from homology"/>
<evidence type="ECO:0000256" key="2">
    <source>
        <dbReference type="ARBA" id="ARBA00008776"/>
    </source>
</evidence>
<dbReference type="InterPro" id="IPR000690">
    <property type="entry name" value="Matrin/U1-C_Znf_C2H2"/>
</dbReference>
<feature type="compositionally biased region" description="Basic and acidic residues" evidence="9">
    <location>
        <begin position="402"/>
        <end position="424"/>
    </location>
</feature>
<evidence type="ECO:0000256" key="9">
    <source>
        <dbReference type="SAM" id="MobiDB-lite"/>
    </source>
</evidence>
<dbReference type="GeneID" id="37011478"/>
<dbReference type="Pfam" id="PF16837">
    <property type="entry name" value="SF3A3"/>
    <property type="match status" value="1"/>
</dbReference>
<keyword evidence="3" id="KW-0597">Phosphoprotein</keyword>
<dbReference type="Pfam" id="PF12108">
    <property type="entry name" value="SF3a60_bindingd"/>
    <property type="match status" value="1"/>
</dbReference>
<reference evidence="12 13" key="1">
    <citation type="journal article" date="2018" name="Mol. Biol. Evol.">
        <title>Broad Genomic Sampling Reveals a Smut Pathogenic Ancestry of the Fungal Clade Ustilaginomycotina.</title>
        <authorList>
            <person name="Kijpornyongpan T."/>
            <person name="Mondo S.J."/>
            <person name="Barry K."/>
            <person name="Sandor L."/>
            <person name="Lee J."/>
            <person name="Lipzen A."/>
            <person name="Pangilinan J."/>
            <person name="LaButti K."/>
            <person name="Hainaut M."/>
            <person name="Henrissat B."/>
            <person name="Grigoriev I.V."/>
            <person name="Spatafora J.W."/>
            <person name="Aime M.C."/>
        </authorList>
    </citation>
    <scope>NUCLEOTIDE SEQUENCE [LARGE SCALE GENOMIC DNA]</scope>
    <source>
        <strain evidence="12 13">MCA 4718</strain>
    </source>
</reference>
<keyword evidence="13" id="KW-1185">Reference proteome</keyword>
<dbReference type="Pfam" id="PF11931">
    <property type="entry name" value="SF3a60_Prp9_C"/>
    <property type="match status" value="1"/>
</dbReference>
<dbReference type="RefSeq" id="XP_025351295.1">
    <property type="nucleotide sequence ID" value="XM_025489744.1"/>
</dbReference>
<dbReference type="PANTHER" id="PTHR12786">
    <property type="entry name" value="SPLICING FACTOR SF3A-RELATED"/>
    <property type="match status" value="1"/>
</dbReference>
<protein>
    <recommendedName>
        <fullName evidence="14">Matrin-type domain-containing protein</fullName>
    </recommendedName>
</protein>
<feature type="region of interest" description="Disordered" evidence="9">
    <location>
        <begin position="332"/>
        <end position="365"/>
    </location>
</feature>
<evidence type="ECO:0000259" key="10">
    <source>
        <dbReference type="PROSITE" id="PS50157"/>
    </source>
</evidence>
<dbReference type="PROSITE" id="PS00028">
    <property type="entry name" value="ZINC_FINGER_C2H2_1"/>
    <property type="match status" value="1"/>
</dbReference>
<dbReference type="GO" id="GO:0008270">
    <property type="term" value="F:zinc ion binding"/>
    <property type="evidence" value="ECO:0007669"/>
    <property type="project" value="UniProtKB-KW"/>
</dbReference>
<dbReference type="InterPro" id="IPR013087">
    <property type="entry name" value="Znf_C2H2_type"/>
</dbReference>
<dbReference type="InterPro" id="IPR021966">
    <property type="entry name" value="SF3a60_bindingd"/>
</dbReference>
<keyword evidence="5 8" id="KW-0863">Zinc-finger</keyword>
<dbReference type="EMBL" id="KZ819321">
    <property type="protein sequence ID" value="PWN24135.1"/>
    <property type="molecule type" value="Genomic_DNA"/>
</dbReference>
<dbReference type="GO" id="GO:0003723">
    <property type="term" value="F:RNA binding"/>
    <property type="evidence" value="ECO:0007669"/>
    <property type="project" value="InterPro"/>
</dbReference>
<feature type="compositionally biased region" description="Low complexity" evidence="9">
    <location>
        <begin position="278"/>
        <end position="297"/>
    </location>
</feature>
<dbReference type="OrthoDB" id="2160351at2759"/>
<dbReference type="GO" id="GO:0000398">
    <property type="term" value="P:mRNA splicing, via spliceosome"/>
    <property type="evidence" value="ECO:0007669"/>
    <property type="project" value="InterPro"/>
</dbReference>
<dbReference type="InterPro" id="IPR003604">
    <property type="entry name" value="Matrin/U1-like-C_Znf_C2H2"/>
</dbReference>
<comment type="similarity">
    <text evidence="2">Belongs to the SF3A3 family.</text>
</comment>
<dbReference type="InterPro" id="IPR036236">
    <property type="entry name" value="Znf_C2H2_sf"/>
</dbReference>
<sequence length="607" mass="65544">MSLSSPFDVARSTHEEAERYTAALSSVLATLPSSSSSSAPPSRSTLTNSHIASILVDRIVSRNRNLVDFYKDETGIRKEEVDLLSGRPTGGEGNAAGSSSAAAGSSATTSEVMSLFYSRLNHIKSYHEKYPSAPPEMLTLDIPALENSIAPSTSSSIGVTTSAMDRLFSGEEGLGRYLDLNEYHSQYINLKGVKRCNYLSYLERFHDFASEDVAMETKQGEGYQKHLNALRSYLVSYLRKIKPLEDIDGLVEGLEEEFEEKWKVGEVRGWEDQGERFASSSASSSKTASSSTSTAPAAPIPRPADDTGIWCEACGKSFSKQTVFDGHLQGNKHKKALERIQGGPSSSTANGASSSSSSHKSNAAREALLSKGKNLAKQEYIIYALSKGPLDSHRLDTRSNVERRAALTERERAAEAEELARLAEDPAGESSARRRGQDGGAGGANRADEDDSDDENGKIYNPKKLPLGWDGRPIPVWLYKLHGLSVEYSCEICSDFTYQGRKNFDRHFTESRHAFGMRALGLPNTKHFVGITKIQDALKLAEKLKRAGKESGVLGVGGGGGGGDAGGAAVSSLGGGGGGRDVEEVEDEQGNTYSRKDYELLKRQGLI</sequence>
<dbReference type="InterPro" id="IPR024598">
    <property type="entry name" value="SF3a60/Prp9_C"/>
</dbReference>
<dbReference type="Gene3D" id="3.30.160.60">
    <property type="entry name" value="Classic Zinc Finger"/>
    <property type="match status" value="1"/>
</dbReference>
<evidence type="ECO:0000256" key="8">
    <source>
        <dbReference type="PROSITE-ProRule" id="PRU00042"/>
    </source>
</evidence>
<dbReference type="GO" id="GO:0005681">
    <property type="term" value="C:spliceosomal complex"/>
    <property type="evidence" value="ECO:0007669"/>
    <property type="project" value="InterPro"/>
</dbReference>
<evidence type="ECO:0000259" key="11">
    <source>
        <dbReference type="PROSITE" id="PS50171"/>
    </source>
</evidence>
<gene>
    <name evidence="12" type="ORF">BCV69DRAFT_21044</name>
</gene>
<evidence type="ECO:0000313" key="13">
    <source>
        <dbReference type="Proteomes" id="UP000245942"/>
    </source>
</evidence>
<feature type="domain" description="C2H2-type" evidence="10">
    <location>
        <begin position="309"/>
        <end position="333"/>
    </location>
</feature>
<dbReference type="SMART" id="SM00355">
    <property type="entry name" value="ZnF_C2H2"/>
    <property type="match status" value="2"/>
</dbReference>
<dbReference type="InterPro" id="IPR022755">
    <property type="entry name" value="Znf_C2H2_jaz"/>
</dbReference>
<dbReference type="Pfam" id="PF12171">
    <property type="entry name" value="zf-C2H2_jaz"/>
    <property type="match status" value="1"/>
</dbReference>
<feature type="region of interest" description="Disordered" evidence="9">
    <location>
        <begin position="567"/>
        <end position="594"/>
    </location>
</feature>
<keyword evidence="6" id="KW-0862">Zinc</keyword>
<keyword evidence="7" id="KW-0539">Nucleus</keyword>
<feature type="region of interest" description="Disordered" evidence="9">
    <location>
        <begin position="81"/>
        <end position="103"/>
    </location>
</feature>
<evidence type="ECO:0000256" key="4">
    <source>
        <dbReference type="ARBA" id="ARBA00022723"/>
    </source>
</evidence>
<dbReference type="STRING" id="1684307.A0A316ULQ7"/>
<dbReference type="AlphaFoldDB" id="A0A316ULQ7"/>
<dbReference type="SUPFAM" id="SSF57667">
    <property type="entry name" value="beta-beta-alpha zinc fingers"/>
    <property type="match status" value="1"/>
</dbReference>
<evidence type="ECO:0000256" key="7">
    <source>
        <dbReference type="ARBA" id="ARBA00023242"/>
    </source>
</evidence>
<feature type="region of interest" description="Disordered" evidence="9">
    <location>
        <begin position="402"/>
        <end position="464"/>
    </location>
</feature>
<evidence type="ECO:0000313" key="12">
    <source>
        <dbReference type="EMBL" id="PWN24135.1"/>
    </source>
</evidence>
<evidence type="ECO:0008006" key="14">
    <source>
        <dbReference type="Google" id="ProtNLM"/>
    </source>
</evidence>
<dbReference type="InterPro" id="IPR051421">
    <property type="entry name" value="RNA_Proc_DNA_Dmg_Regulator"/>
</dbReference>
<feature type="region of interest" description="Disordered" evidence="9">
    <location>
        <begin position="274"/>
        <end position="303"/>
    </location>
</feature>
<name>A0A316ULQ7_9BASI</name>
<dbReference type="InterPro" id="IPR031774">
    <property type="entry name" value="SF3A3_dom"/>
</dbReference>
<dbReference type="PANTHER" id="PTHR12786:SF2">
    <property type="entry name" value="SPLICING FACTOR 3A SUBUNIT 3"/>
    <property type="match status" value="1"/>
</dbReference>
<dbReference type="PROSITE" id="PS50157">
    <property type="entry name" value="ZINC_FINGER_C2H2_2"/>
    <property type="match status" value="1"/>
</dbReference>
<dbReference type="Proteomes" id="UP000245942">
    <property type="component" value="Unassembled WGS sequence"/>
</dbReference>
<feature type="compositionally biased region" description="Low complexity" evidence="9">
    <location>
        <begin position="345"/>
        <end position="361"/>
    </location>
</feature>
<evidence type="ECO:0000256" key="6">
    <source>
        <dbReference type="ARBA" id="ARBA00022833"/>
    </source>
</evidence>
<evidence type="ECO:0000256" key="1">
    <source>
        <dbReference type="ARBA" id="ARBA00004123"/>
    </source>
</evidence>
<accession>A0A316ULQ7</accession>
<feature type="domain" description="Matrin-type" evidence="11">
    <location>
        <begin position="488"/>
        <end position="519"/>
    </location>
</feature>
<evidence type="ECO:0000256" key="3">
    <source>
        <dbReference type="ARBA" id="ARBA00022553"/>
    </source>
</evidence>
<comment type="subcellular location">
    <subcellularLocation>
        <location evidence="1">Nucleus</location>
    </subcellularLocation>
</comment>
<keyword evidence="4" id="KW-0479">Metal-binding</keyword>